<evidence type="ECO:0000256" key="3">
    <source>
        <dbReference type="ARBA" id="ARBA00023159"/>
    </source>
</evidence>
<evidence type="ECO:0000256" key="2">
    <source>
        <dbReference type="ARBA" id="ARBA00023125"/>
    </source>
</evidence>
<sequence>MNKLWYLSQISLFDALPMEDLMEIDKMSPMVKLKKGELIQTPDTFREGLYMLKEGKLKLYKINAEGKQFIVSILGAGNVFGEVDSFSLGTRDTFIETMENTILCSLDKDQFERFLIERPHLAVKLMKELSALLKDRDAMLAQLALGDVREKILHLLVALAGKFGIAEENFHKIDIPLSHQEIGNMIGSTRETVTVALNELAKEHVIKTGRMSIHVDLERAKNLLQY</sequence>
<dbReference type="EMBL" id="JAQAGZ010000029">
    <property type="protein sequence ID" value="MCZ8516954.1"/>
    <property type="molecule type" value="Genomic_DNA"/>
</dbReference>
<keyword evidence="4" id="KW-0804">Transcription</keyword>
<dbReference type="InterPro" id="IPR050397">
    <property type="entry name" value="Env_Response_Regulators"/>
</dbReference>
<dbReference type="Gene3D" id="1.10.10.10">
    <property type="entry name" value="Winged helix-like DNA-binding domain superfamily/Winged helix DNA-binding domain"/>
    <property type="match status" value="1"/>
</dbReference>
<dbReference type="PROSITE" id="PS51063">
    <property type="entry name" value="HTH_CRP_2"/>
    <property type="match status" value="1"/>
</dbReference>
<dbReference type="InterPro" id="IPR036388">
    <property type="entry name" value="WH-like_DNA-bd_sf"/>
</dbReference>
<dbReference type="Pfam" id="PF13545">
    <property type="entry name" value="HTH_Crp_2"/>
    <property type="match status" value="1"/>
</dbReference>
<dbReference type="PANTHER" id="PTHR24567:SF28">
    <property type="entry name" value="LISTERIOLYSIN REGULATORY PROTEIN"/>
    <property type="match status" value="1"/>
</dbReference>
<dbReference type="PROSITE" id="PS50042">
    <property type="entry name" value="CNMP_BINDING_3"/>
    <property type="match status" value="1"/>
</dbReference>
<feature type="domain" description="Cyclic nucleotide-binding" evidence="5">
    <location>
        <begin position="12"/>
        <end position="132"/>
    </location>
</feature>
<comment type="caution">
    <text evidence="7">The sequence shown here is derived from an EMBL/GenBank/DDBJ whole genome shotgun (WGS) entry which is preliminary data.</text>
</comment>
<evidence type="ECO:0000313" key="8">
    <source>
        <dbReference type="Proteomes" id="UP001527882"/>
    </source>
</evidence>
<name>A0ABT4QJ95_9BACL</name>
<organism evidence="7 8">
    <name type="scientific">Paenibacillus gyeongsangnamensis</name>
    <dbReference type="NCBI Taxonomy" id="3388067"/>
    <lineage>
        <taxon>Bacteria</taxon>
        <taxon>Bacillati</taxon>
        <taxon>Bacillota</taxon>
        <taxon>Bacilli</taxon>
        <taxon>Bacillales</taxon>
        <taxon>Paenibacillaceae</taxon>
        <taxon>Paenibacillus</taxon>
    </lineage>
</organism>
<dbReference type="InterPro" id="IPR018490">
    <property type="entry name" value="cNMP-bd_dom_sf"/>
</dbReference>
<evidence type="ECO:0000313" key="7">
    <source>
        <dbReference type="EMBL" id="MCZ8516954.1"/>
    </source>
</evidence>
<dbReference type="PANTHER" id="PTHR24567">
    <property type="entry name" value="CRP FAMILY TRANSCRIPTIONAL REGULATORY PROTEIN"/>
    <property type="match status" value="1"/>
</dbReference>
<dbReference type="SMART" id="SM00100">
    <property type="entry name" value="cNMP"/>
    <property type="match status" value="1"/>
</dbReference>
<accession>A0ABT4QJ95</accession>
<evidence type="ECO:0000259" key="6">
    <source>
        <dbReference type="PROSITE" id="PS51063"/>
    </source>
</evidence>
<dbReference type="SUPFAM" id="SSF46785">
    <property type="entry name" value="Winged helix' DNA-binding domain"/>
    <property type="match status" value="1"/>
</dbReference>
<dbReference type="Gene3D" id="2.60.120.10">
    <property type="entry name" value="Jelly Rolls"/>
    <property type="match status" value="1"/>
</dbReference>
<evidence type="ECO:0000256" key="4">
    <source>
        <dbReference type="ARBA" id="ARBA00023163"/>
    </source>
</evidence>
<keyword evidence="2" id="KW-0238">DNA-binding</keyword>
<keyword evidence="3" id="KW-0010">Activator</keyword>
<dbReference type="PRINTS" id="PR00034">
    <property type="entry name" value="HTHCRP"/>
</dbReference>
<dbReference type="InterPro" id="IPR036390">
    <property type="entry name" value="WH_DNA-bd_sf"/>
</dbReference>
<dbReference type="Pfam" id="PF00027">
    <property type="entry name" value="cNMP_binding"/>
    <property type="match status" value="1"/>
</dbReference>
<evidence type="ECO:0000256" key="1">
    <source>
        <dbReference type="ARBA" id="ARBA00023015"/>
    </source>
</evidence>
<proteinExistence type="predicted"/>
<dbReference type="SMART" id="SM00419">
    <property type="entry name" value="HTH_CRP"/>
    <property type="match status" value="1"/>
</dbReference>
<dbReference type="CDD" id="cd00038">
    <property type="entry name" value="CAP_ED"/>
    <property type="match status" value="1"/>
</dbReference>
<evidence type="ECO:0000259" key="5">
    <source>
        <dbReference type="PROSITE" id="PS50042"/>
    </source>
</evidence>
<dbReference type="InterPro" id="IPR014710">
    <property type="entry name" value="RmlC-like_jellyroll"/>
</dbReference>
<dbReference type="RefSeq" id="WP_269885487.1">
    <property type="nucleotide sequence ID" value="NZ_JAQAGZ010000029.1"/>
</dbReference>
<protein>
    <submittedName>
        <fullName evidence="7">Crp/Fnr family transcriptional regulator</fullName>
    </submittedName>
</protein>
<dbReference type="Proteomes" id="UP001527882">
    <property type="component" value="Unassembled WGS sequence"/>
</dbReference>
<gene>
    <name evidence="7" type="ORF">O9H85_32280</name>
</gene>
<keyword evidence="8" id="KW-1185">Reference proteome</keyword>
<dbReference type="InterPro" id="IPR012318">
    <property type="entry name" value="HTH_CRP"/>
</dbReference>
<dbReference type="SUPFAM" id="SSF51206">
    <property type="entry name" value="cAMP-binding domain-like"/>
    <property type="match status" value="1"/>
</dbReference>
<dbReference type="InterPro" id="IPR000595">
    <property type="entry name" value="cNMP-bd_dom"/>
</dbReference>
<reference evidence="7 8" key="1">
    <citation type="submission" date="2022-12" db="EMBL/GenBank/DDBJ databases">
        <title>Draft genome sequence of Paenibacillus sp. dW9.</title>
        <authorList>
            <person name="Choi E.-W."/>
            <person name="Kim D.-U."/>
        </authorList>
    </citation>
    <scope>NUCLEOTIDE SEQUENCE [LARGE SCALE GENOMIC DNA]</scope>
    <source>
        <strain evidence="8">dW9</strain>
    </source>
</reference>
<keyword evidence="1" id="KW-0805">Transcription regulation</keyword>
<feature type="domain" description="HTH crp-type" evidence="6">
    <location>
        <begin position="146"/>
        <end position="219"/>
    </location>
</feature>